<feature type="signal peptide" evidence="1">
    <location>
        <begin position="1"/>
        <end position="27"/>
    </location>
</feature>
<reference evidence="2 3" key="1">
    <citation type="submission" date="2021-07" db="EMBL/GenBank/DDBJ databases">
        <authorList>
            <person name="Palmer J.M."/>
        </authorList>
    </citation>
    <scope>NUCLEOTIDE SEQUENCE [LARGE SCALE GENOMIC DNA]</scope>
    <source>
        <strain evidence="2 3">AT_MEX2019</strain>
        <tissue evidence="2">Muscle</tissue>
    </source>
</reference>
<name>A0ABU7AU53_9TELE</name>
<evidence type="ECO:0000313" key="2">
    <source>
        <dbReference type="EMBL" id="MED6240924.1"/>
    </source>
</evidence>
<evidence type="ECO:0008006" key="4">
    <source>
        <dbReference type="Google" id="ProtNLM"/>
    </source>
</evidence>
<dbReference type="EMBL" id="JAHUTI010028904">
    <property type="protein sequence ID" value="MED6240924.1"/>
    <property type="molecule type" value="Genomic_DNA"/>
</dbReference>
<accession>A0ABU7AU53</accession>
<comment type="caution">
    <text evidence="2">The sequence shown here is derived from an EMBL/GenBank/DDBJ whole genome shotgun (WGS) entry which is preliminary data.</text>
</comment>
<gene>
    <name evidence="2" type="ORF">ATANTOWER_032026</name>
</gene>
<evidence type="ECO:0000256" key="1">
    <source>
        <dbReference type="SAM" id="SignalP"/>
    </source>
</evidence>
<sequence length="98" mass="11079">MFVGPLYRSHIVRWCLLVFFLQQPSLTAWDVLSVTWYGPVNLGSNHFRLMTFNHTHSTWGVVGSSVDLSAPRTLCQNCSSWSRKTPSGFQLVWSVSCG</sequence>
<feature type="chain" id="PRO_5045962359" description="Secreted protein" evidence="1">
    <location>
        <begin position="28"/>
        <end position="98"/>
    </location>
</feature>
<keyword evidence="3" id="KW-1185">Reference proteome</keyword>
<keyword evidence="1" id="KW-0732">Signal</keyword>
<protein>
    <recommendedName>
        <fullName evidence="4">Secreted protein</fullName>
    </recommendedName>
</protein>
<proteinExistence type="predicted"/>
<evidence type="ECO:0000313" key="3">
    <source>
        <dbReference type="Proteomes" id="UP001345963"/>
    </source>
</evidence>
<dbReference type="Proteomes" id="UP001345963">
    <property type="component" value="Unassembled WGS sequence"/>
</dbReference>
<organism evidence="2 3">
    <name type="scientific">Ataeniobius toweri</name>
    <dbReference type="NCBI Taxonomy" id="208326"/>
    <lineage>
        <taxon>Eukaryota</taxon>
        <taxon>Metazoa</taxon>
        <taxon>Chordata</taxon>
        <taxon>Craniata</taxon>
        <taxon>Vertebrata</taxon>
        <taxon>Euteleostomi</taxon>
        <taxon>Actinopterygii</taxon>
        <taxon>Neopterygii</taxon>
        <taxon>Teleostei</taxon>
        <taxon>Neoteleostei</taxon>
        <taxon>Acanthomorphata</taxon>
        <taxon>Ovalentaria</taxon>
        <taxon>Atherinomorphae</taxon>
        <taxon>Cyprinodontiformes</taxon>
        <taxon>Goodeidae</taxon>
        <taxon>Ataeniobius</taxon>
    </lineage>
</organism>